<feature type="transmembrane region" description="Helical" evidence="1">
    <location>
        <begin position="341"/>
        <end position="363"/>
    </location>
</feature>
<dbReference type="InterPro" id="IPR045687">
    <property type="entry name" value="PIGG/GPI7_C"/>
</dbReference>
<dbReference type="OrthoDB" id="272139at2759"/>
<protein>
    <recommendedName>
        <fullName evidence="2">GPI ethanolamine phosphate transferase 2 C-terminal domain-containing protein</fullName>
    </recommendedName>
</protein>
<proteinExistence type="predicted"/>
<organism evidence="3 4">
    <name type="scientific">Phtheirospermum japonicum</name>
    <dbReference type="NCBI Taxonomy" id="374723"/>
    <lineage>
        <taxon>Eukaryota</taxon>
        <taxon>Viridiplantae</taxon>
        <taxon>Streptophyta</taxon>
        <taxon>Embryophyta</taxon>
        <taxon>Tracheophyta</taxon>
        <taxon>Spermatophyta</taxon>
        <taxon>Magnoliopsida</taxon>
        <taxon>eudicotyledons</taxon>
        <taxon>Gunneridae</taxon>
        <taxon>Pentapetalae</taxon>
        <taxon>asterids</taxon>
        <taxon>lamiids</taxon>
        <taxon>Lamiales</taxon>
        <taxon>Orobanchaceae</taxon>
        <taxon>Orobanchaceae incertae sedis</taxon>
        <taxon>Phtheirospermum</taxon>
    </lineage>
</organism>
<accession>A0A830C8Z1</accession>
<dbReference type="PANTHER" id="PTHR23072">
    <property type="entry name" value="PHOSPHATIDYLINOSITOL GLYCAN-RELATED"/>
    <property type="match status" value="1"/>
</dbReference>
<sequence>MCTAYPFTYRDLEYSTFQVDIASTLAFLFGVPIPKNNVGTVMAEAFSSLEGIGFSRKEVRYEFVWPFGSVNGDDYLSIVLAYRDFLGTASNWLSSRSTDKPIGLLALGIAAMCLSCLGLMSLLSLFGQEVDFKESQHLSHSDNVTHKWHLDEYFIVAAGTEHIKSMHLLSLVLVITCLAVILRSRLKTCLAMLPILIYLFPAIMILKQILKCQHGIFTSSSIETTTMIQIIYALIGVSTVGILVAVPWLMPLNDSKTSRDALKLSSDVLLESRCEALKVLVQILFSLRYFSEGGLHLKHWVKVAVLYYMGMAGHFALGNTNTLATIDVAGAFIGISSHSTIISGILMFVITYASPMLALLSMLMDVSMTDTRAVADSQDVDFGHLLKMTIGYPCLVPLTLNSILLLAYTIVLLLMRNHLFVWSVFSPKYLYVCATTACVYIGVSVVAVTATYTCMVFASQRKLTGSSRDPSTKR</sequence>
<dbReference type="InterPro" id="IPR039527">
    <property type="entry name" value="PIGG/GPI7"/>
</dbReference>
<evidence type="ECO:0000313" key="3">
    <source>
        <dbReference type="EMBL" id="GFP90701.1"/>
    </source>
</evidence>
<keyword evidence="1" id="KW-1133">Transmembrane helix</keyword>
<keyword evidence="1" id="KW-0472">Membrane</keyword>
<feature type="transmembrane region" description="Helical" evidence="1">
    <location>
        <begin position="102"/>
        <end position="126"/>
    </location>
</feature>
<evidence type="ECO:0000259" key="2">
    <source>
        <dbReference type="Pfam" id="PF19316"/>
    </source>
</evidence>
<dbReference type="GO" id="GO:0051267">
    <property type="term" value="F:CP2 mannose-ethanolamine phosphotransferase activity"/>
    <property type="evidence" value="ECO:0007669"/>
    <property type="project" value="TreeGrafter"/>
</dbReference>
<feature type="transmembrane region" description="Helical" evidence="1">
    <location>
        <begin position="165"/>
        <end position="182"/>
    </location>
</feature>
<evidence type="ECO:0000313" key="4">
    <source>
        <dbReference type="Proteomes" id="UP000653305"/>
    </source>
</evidence>
<dbReference type="GO" id="GO:0005789">
    <property type="term" value="C:endoplasmic reticulum membrane"/>
    <property type="evidence" value="ECO:0007669"/>
    <property type="project" value="TreeGrafter"/>
</dbReference>
<dbReference type="Pfam" id="PF19316">
    <property type="entry name" value="PIGO_PIGG"/>
    <property type="match status" value="1"/>
</dbReference>
<dbReference type="AlphaFoldDB" id="A0A830C8Z1"/>
<feature type="domain" description="GPI ethanolamine phosphate transferase 2 C-terminal" evidence="2">
    <location>
        <begin position="221"/>
        <end position="452"/>
    </location>
</feature>
<dbReference type="GO" id="GO:0006506">
    <property type="term" value="P:GPI anchor biosynthetic process"/>
    <property type="evidence" value="ECO:0007669"/>
    <property type="project" value="InterPro"/>
</dbReference>
<feature type="transmembrane region" description="Helical" evidence="1">
    <location>
        <begin position="429"/>
        <end position="458"/>
    </location>
</feature>
<feature type="transmembrane region" description="Helical" evidence="1">
    <location>
        <begin position="189"/>
        <end position="210"/>
    </location>
</feature>
<gene>
    <name evidence="3" type="ORF">PHJA_001214200</name>
</gene>
<feature type="transmembrane region" description="Helical" evidence="1">
    <location>
        <begin position="394"/>
        <end position="414"/>
    </location>
</feature>
<comment type="caution">
    <text evidence="3">The sequence shown here is derived from an EMBL/GenBank/DDBJ whole genome shotgun (WGS) entry which is preliminary data.</text>
</comment>
<feature type="transmembrane region" description="Helical" evidence="1">
    <location>
        <begin position="305"/>
        <end position="335"/>
    </location>
</feature>
<reference evidence="3" key="1">
    <citation type="submission" date="2020-07" db="EMBL/GenBank/DDBJ databases">
        <title>Ethylene signaling mediates host invasion by parasitic plants.</title>
        <authorList>
            <person name="Yoshida S."/>
        </authorList>
    </citation>
    <scope>NUCLEOTIDE SEQUENCE</scope>
    <source>
        <strain evidence="3">Okayama</strain>
    </source>
</reference>
<dbReference type="EMBL" id="BMAC01000223">
    <property type="protein sequence ID" value="GFP90701.1"/>
    <property type="molecule type" value="Genomic_DNA"/>
</dbReference>
<keyword evidence="1" id="KW-0812">Transmembrane</keyword>
<evidence type="ECO:0000256" key="1">
    <source>
        <dbReference type="SAM" id="Phobius"/>
    </source>
</evidence>
<dbReference type="PANTHER" id="PTHR23072:SF0">
    <property type="entry name" value="GPI ETHANOLAMINE PHOSPHATE TRANSFERASE 2"/>
    <property type="match status" value="1"/>
</dbReference>
<name>A0A830C8Z1_9LAMI</name>
<keyword evidence="4" id="KW-1185">Reference proteome</keyword>
<dbReference type="Proteomes" id="UP000653305">
    <property type="component" value="Unassembled WGS sequence"/>
</dbReference>
<feature type="transmembrane region" description="Helical" evidence="1">
    <location>
        <begin position="230"/>
        <end position="250"/>
    </location>
</feature>